<dbReference type="EMBL" id="JAIBOA010000012">
    <property type="protein sequence ID" value="MBW8484607.1"/>
    <property type="molecule type" value="Genomic_DNA"/>
</dbReference>
<keyword evidence="3" id="KW-1185">Reference proteome</keyword>
<accession>A0ABS7FW13</accession>
<comment type="caution">
    <text evidence="2">The sequence shown here is derived from an EMBL/GenBank/DDBJ whole genome shotgun (WGS) entry which is preliminary data.</text>
</comment>
<proteinExistence type="predicted"/>
<dbReference type="NCBIfam" id="NF038083">
    <property type="entry name" value="CU044_5270_fam"/>
    <property type="match status" value="1"/>
</dbReference>
<organism evidence="2 3">
    <name type="scientific">Actinomadura parmotrematis</name>
    <dbReference type="NCBI Taxonomy" id="2864039"/>
    <lineage>
        <taxon>Bacteria</taxon>
        <taxon>Bacillati</taxon>
        <taxon>Actinomycetota</taxon>
        <taxon>Actinomycetes</taxon>
        <taxon>Streptosporangiales</taxon>
        <taxon>Thermomonosporaceae</taxon>
        <taxon>Actinomadura</taxon>
    </lineage>
</organism>
<dbReference type="InterPro" id="IPR047789">
    <property type="entry name" value="CU044_5270-like"/>
</dbReference>
<sequence>MTVLEDAAEAASARPPLRVDAGRYLFVETRSRQAVDPAAPETRGMSGSPVLRRAWLPFDGAKAGLTAETRDGRTVRTWLCDDAAAPVKKAPHGSGPGPRPSGCRNRPAADPAVPAEAGAARAWLYRTAQGGNPPDVQAFITLGDTVAERYVPPAALAALFRAATRVPGVTASPAAVDFAGRRGVAVGQTWAGTRYELIFDAASRRFLGTRTVVDFDASFRPSGGKSPGAGTDPAFRAAHRQGQVLYEAAVLRTAVTGRPGELP</sequence>
<feature type="compositionally biased region" description="Low complexity" evidence="1">
    <location>
        <begin position="100"/>
        <end position="111"/>
    </location>
</feature>
<evidence type="ECO:0000313" key="2">
    <source>
        <dbReference type="EMBL" id="MBW8484607.1"/>
    </source>
</evidence>
<feature type="region of interest" description="Disordered" evidence="1">
    <location>
        <begin position="86"/>
        <end position="111"/>
    </location>
</feature>
<protein>
    <submittedName>
        <fullName evidence="2">CU044_5270 family protein</fullName>
    </submittedName>
</protein>
<reference evidence="2 3" key="1">
    <citation type="submission" date="2021-07" db="EMBL/GenBank/DDBJ databases">
        <title>Actinomadura sp. PM05-2 isolated from lichen.</title>
        <authorList>
            <person name="Somphong A."/>
            <person name="Phongsopitanun W."/>
            <person name="Tanasupawat S."/>
            <person name="Peongsungnone V."/>
        </authorList>
    </citation>
    <scope>NUCLEOTIDE SEQUENCE [LARGE SCALE GENOMIC DNA]</scope>
    <source>
        <strain evidence="2 3">PM05-2</strain>
    </source>
</reference>
<gene>
    <name evidence="2" type="ORF">K1Y72_19645</name>
</gene>
<name>A0ABS7FW13_9ACTN</name>
<dbReference type="Proteomes" id="UP000774570">
    <property type="component" value="Unassembled WGS sequence"/>
</dbReference>
<evidence type="ECO:0000313" key="3">
    <source>
        <dbReference type="Proteomes" id="UP000774570"/>
    </source>
</evidence>
<evidence type="ECO:0000256" key="1">
    <source>
        <dbReference type="SAM" id="MobiDB-lite"/>
    </source>
</evidence>